<dbReference type="Pfam" id="PF21078">
    <property type="entry name" value="GDH_HM3"/>
    <property type="match status" value="1"/>
</dbReference>
<name>A0ABQ2PGP3_9NEIS</name>
<reference evidence="8" key="1">
    <citation type="journal article" date="2019" name="Int. J. Syst. Evol. Microbiol.">
        <title>The Global Catalogue of Microorganisms (GCM) 10K type strain sequencing project: providing services to taxonomists for standard genome sequencing and annotation.</title>
        <authorList>
            <consortium name="The Broad Institute Genomics Platform"/>
            <consortium name="The Broad Institute Genome Sequencing Center for Infectious Disease"/>
            <person name="Wu L."/>
            <person name="Ma J."/>
        </authorList>
    </citation>
    <scope>NUCLEOTIDE SEQUENCE [LARGE SCALE GENOMIC DNA]</scope>
    <source>
        <strain evidence="8">CGMCC 1.8860</strain>
    </source>
</reference>
<dbReference type="RefSeq" id="WP_188687795.1">
    <property type="nucleotide sequence ID" value="NZ_BMLY01000001.1"/>
</dbReference>
<dbReference type="InterPro" id="IPR049064">
    <property type="entry name" value="NAD_Glu_DH_ACT3"/>
</dbReference>
<dbReference type="InterPro" id="IPR046346">
    <property type="entry name" value="Aminoacid_DH-like_N_sf"/>
</dbReference>
<proteinExistence type="predicted"/>
<dbReference type="InterPro" id="IPR049056">
    <property type="entry name" value="NAD_Glu_DH_HM3"/>
</dbReference>
<dbReference type="Proteomes" id="UP000621859">
    <property type="component" value="Unassembled WGS sequence"/>
</dbReference>
<feature type="domain" description="NAD-glutamate dehydrogenase N-terminal ACT1" evidence="4">
    <location>
        <begin position="31"/>
        <end position="167"/>
    </location>
</feature>
<evidence type="ECO:0000256" key="1">
    <source>
        <dbReference type="ARBA" id="ARBA00023002"/>
    </source>
</evidence>
<dbReference type="Pfam" id="PF21079">
    <property type="entry name" value="GDH_HM2"/>
    <property type="match status" value="1"/>
</dbReference>
<dbReference type="Pfam" id="PF21075">
    <property type="entry name" value="GDH_ACT1"/>
    <property type="match status" value="1"/>
</dbReference>
<comment type="caution">
    <text evidence="7">The sequence shown here is derived from an EMBL/GenBank/DDBJ whole genome shotgun (WGS) entry which is preliminary data.</text>
</comment>
<organism evidence="7 8">
    <name type="scientific">Silvimonas amylolytica</name>
    <dbReference type="NCBI Taxonomy" id="449663"/>
    <lineage>
        <taxon>Bacteria</taxon>
        <taxon>Pseudomonadati</taxon>
        <taxon>Pseudomonadota</taxon>
        <taxon>Betaproteobacteria</taxon>
        <taxon>Neisseriales</taxon>
        <taxon>Chitinibacteraceae</taxon>
        <taxon>Silvimonas</taxon>
    </lineage>
</organism>
<dbReference type="Pfam" id="PF21074">
    <property type="entry name" value="GDH_C"/>
    <property type="match status" value="1"/>
</dbReference>
<dbReference type="Pfam" id="PF21073">
    <property type="entry name" value="GDH_HM1"/>
    <property type="match status" value="1"/>
</dbReference>
<dbReference type="SUPFAM" id="SSF51735">
    <property type="entry name" value="NAD(P)-binding Rossmann-fold domains"/>
    <property type="match status" value="1"/>
</dbReference>
<evidence type="ECO:0000259" key="2">
    <source>
        <dbReference type="Pfam" id="PF05088"/>
    </source>
</evidence>
<dbReference type="PIRSF" id="PIRSF036761">
    <property type="entry name" value="GDH_Mll4104"/>
    <property type="match status" value="1"/>
</dbReference>
<dbReference type="Pfam" id="PF05088">
    <property type="entry name" value="Bac_GDH_CD"/>
    <property type="match status" value="1"/>
</dbReference>
<dbReference type="InterPro" id="IPR036291">
    <property type="entry name" value="NAD(P)-bd_dom_sf"/>
</dbReference>
<protein>
    <submittedName>
        <fullName evidence="7">NAD-glutamate dehydrogenase</fullName>
    </submittedName>
</protein>
<evidence type="ECO:0000259" key="6">
    <source>
        <dbReference type="Pfam" id="PF21077"/>
    </source>
</evidence>
<dbReference type="InterPro" id="IPR049058">
    <property type="entry name" value="NAD_Glu_DH_HM2"/>
</dbReference>
<dbReference type="PANTHER" id="PTHR43403">
    <property type="entry name" value="NAD-SPECIFIC GLUTAMATE DEHYDROGENASE"/>
    <property type="match status" value="1"/>
</dbReference>
<sequence>MIQNKTRPTHATGILESVLLMAGNDSGLRAFLQAWCADLPEEDFSTHLAEDWLGAAQAHQRLGQVRLPEQPLLRIYNPTPPEHGWQSSHTVIELVVPNLPFLVDTVSMALARAGYTVHLVLHPVLHVMRDAQGELTGLSAEGTAESWMHFEIDRETDPAALRALQASIEEVLTTLASVIADWPRMKARIAACRDDLAVNPPSVDAEERHETQAFLAWLLDDHFVILGTRDYQLSADGEALMSEPHSGFGLLRNGNVSAPSHAFAQLAPELRALAYNPQTLLILTKSDSRSTIHRPAYLDVVIVKRVDAAGKVLGELRLLGLYTASAYTQPPREVPVARRKIEAVLQRSGVDLSGHRGKAMLNVLDTWPRDELMETGVDDLTRIVSAVVGLHERNRVRVLFRDDIYRRYVSVMFYVPRDNYTTEVRTRIQQLLLERMGGESCDFNVWLSDSPLARIHFIVRLPHGICPVYSAHEIEAEIAQIAQRWQDELRSSLLQHGGEELGAARYQRYQRAFPPAYTSDFGARVAVYDIDALEEISELNPLAATLTPASHTDTRLWRIKLFHGKDIAISDYIPLLENLAVRVLDERPYILQLDDGARWIIDIGIQLPVAGALEDATARQRFLDAFRAVFNNRSENDSFNRLVLHAGLAWREVLVLRAYARWLKQLNLRNAVDTLADCLLAHNAIARDLVRLFYLRHDPSALDDVAADALSERLASTISALPVADDEKALGAFRGAIEATVRTSHFQSTADGSPRGHLSLKIASARVPGMPQPAPLFEIFVYSTEVEGVHLRGGKVARGGLRWSDRRDDFRTEVLGLVKAQMVKNTVIVPVGSKGGFIVKNPPTDREAWLARGVECYKGFIRGLLDLTDNLVDGKVVPPTHTHRRDEDDPYLVVAADKGTATFSDVANGLAQEYGFWLDDAFASGGSVGYDHKKMGITARGAWVSVVRHFRELGIDVATHPFTVIGIGDMSGDVFGNGMLRSRATRLVAAFDHRHIFIDPEPDPEASFKERERLYGLPRSSWADYDASLISEGGGVWSRSAKSIPLSAQIKNLLQVDVSALEPTALIHMLLRAPVDLIYNGGIGTYVKASTQSQAEANDRGNDILRVDGRDLRCKVFGEGGNLGMTQLGRIEYALAGGRVFTDAIDNSAGVDCSDHEVNIKILLGRIMSAGDLTLKQRNALLAEMTDDVGQLVLRDNELQTLALSLEAEQAASLLTVHQRFMQQLEGRGKLSRRLEYLPTDSQCLDRQQAGGGLTGPELAVLLAYAKMVLSEDLLNSELPDDAQWDGLLREYFPGLLVERFGSRLADHPLRREIVATVLTNHAVNRQGITFAFRLSEEAERHPAQVIKALAVTESLLGSECLALAAEALPGSVSAVTQYALLQIVRRQTERATRWVLQAPEVAEDPAFADAVRNALAGLTQWLANPERAHARRDDWVAQGVPLDLAARVLAVEYAGPLLELGRDDGLRGALTERLQLYLQLDALLGFDWMTAAIEGLPRENRWQALARLAARDDLQRLHARLVDQAWLGDGGMVEDRLQAWQAAHDGAVLAWQRMLQELKASTTDLAMISAALREARHRLMDE</sequence>
<feature type="domain" description="NAD-glutamate dehydrogenase ACT2" evidence="5">
    <location>
        <begin position="397"/>
        <end position="486"/>
    </location>
</feature>
<feature type="domain" description="NAD-glutamate dehydrogenase ACT3" evidence="6">
    <location>
        <begin position="543"/>
        <end position="615"/>
    </location>
</feature>
<keyword evidence="1" id="KW-0560">Oxidoreductase</keyword>
<evidence type="ECO:0000259" key="4">
    <source>
        <dbReference type="Pfam" id="PF21075"/>
    </source>
</evidence>
<keyword evidence="8" id="KW-1185">Reference proteome</keyword>
<accession>A0ABQ2PGP3</accession>
<dbReference type="InterPro" id="IPR024727">
    <property type="entry name" value="NAD_Glu_DH_N_ACT1"/>
</dbReference>
<feature type="domain" description="NAD-specific glutamate dehydrogenase C-terminal" evidence="3">
    <location>
        <begin position="1252"/>
        <end position="1577"/>
    </location>
</feature>
<dbReference type="Pfam" id="PF21076">
    <property type="entry name" value="GDH_ACT2"/>
    <property type="match status" value="1"/>
</dbReference>
<dbReference type="PANTHER" id="PTHR43403:SF1">
    <property type="entry name" value="NAD-SPECIFIC GLUTAMATE DEHYDROGENASE"/>
    <property type="match status" value="1"/>
</dbReference>
<dbReference type="InterPro" id="IPR049062">
    <property type="entry name" value="NAD_Glu_DH_ACT2"/>
</dbReference>
<dbReference type="InterPro" id="IPR007780">
    <property type="entry name" value="NAD_Glu_DH_bac"/>
</dbReference>
<dbReference type="InterPro" id="IPR028971">
    <property type="entry name" value="NAD-GDH_cat"/>
</dbReference>
<evidence type="ECO:0000313" key="8">
    <source>
        <dbReference type="Proteomes" id="UP000621859"/>
    </source>
</evidence>
<gene>
    <name evidence="7" type="ORF">GCM10010971_01940</name>
</gene>
<evidence type="ECO:0000259" key="5">
    <source>
        <dbReference type="Pfam" id="PF21076"/>
    </source>
</evidence>
<evidence type="ECO:0000259" key="3">
    <source>
        <dbReference type="Pfam" id="PF21074"/>
    </source>
</evidence>
<dbReference type="InterPro" id="IPR049059">
    <property type="entry name" value="NAD_Glu_DH_HM1"/>
</dbReference>
<evidence type="ECO:0000313" key="7">
    <source>
        <dbReference type="EMBL" id="GGP24375.1"/>
    </source>
</evidence>
<feature type="domain" description="NAD-glutamate dehydrogenase catalytic" evidence="2">
    <location>
        <begin position="717"/>
        <end position="1206"/>
    </location>
</feature>
<dbReference type="Pfam" id="PF21077">
    <property type="entry name" value="GDH_ACT3"/>
    <property type="match status" value="1"/>
</dbReference>
<dbReference type="SUPFAM" id="SSF53223">
    <property type="entry name" value="Aminoacid dehydrogenase-like, N-terminal domain"/>
    <property type="match status" value="1"/>
</dbReference>
<dbReference type="EMBL" id="BMLY01000001">
    <property type="protein sequence ID" value="GGP24375.1"/>
    <property type="molecule type" value="Genomic_DNA"/>
</dbReference>
<dbReference type="InterPro" id="IPR048381">
    <property type="entry name" value="GDH_C"/>
</dbReference>